<feature type="domain" description="Gfo/Idh/MocA-like oxidoreductase N-terminal" evidence="2">
    <location>
        <begin position="6"/>
        <end position="119"/>
    </location>
</feature>
<reference evidence="4 5" key="1">
    <citation type="submission" date="2020-10" db="EMBL/GenBank/DDBJ databases">
        <title>Sequencing the genomes of 1000 actinobacteria strains.</title>
        <authorList>
            <person name="Klenk H.-P."/>
        </authorList>
    </citation>
    <scope>NUCLEOTIDE SEQUENCE [LARGE SCALE GENOMIC DNA]</scope>
    <source>
        <strain evidence="4 5">DSM 7307</strain>
    </source>
</reference>
<dbReference type="InterPro" id="IPR036291">
    <property type="entry name" value="NAD(P)-bd_dom_sf"/>
</dbReference>
<dbReference type="SUPFAM" id="SSF51735">
    <property type="entry name" value="NAD(P)-binding Rossmann-fold domains"/>
    <property type="match status" value="1"/>
</dbReference>
<feature type="domain" description="GFO/IDH/MocA-like oxidoreductase" evidence="3">
    <location>
        <begin position="131"/>
        <end position="265"/>
    </location>
</feature>
<comment type="caution">
    <text evidence="4">The sequence shown here is derived from an EMBL/GenBank/DDBJ whole genome shotgun (WGS) entry which is preliminary data.</text>
</comment>
<evidence type="ECO:0000256" key="1">
    <source>
        <dbReference type="ARBA" id="ARBA00023002"/>
    </source>
</evidence>
<dbReference type="Pfam" id="PF22725">
    <property type="entry name" value="GFO_IDH_MocA_C3"/>
    <property type="match status" value="1"/>
</dbReference>
<evidence type="ECO:0000259" key="3">
    <source>
        <dbReference type="Pfam" id="PF22725"/>
    </source>
</evidence>
<keyword evidence="1" id="KW-0560">Oxidoreductase</keyword>
<dbReference type="EMBL" id="JADBEC010000002">
    <property type="protein sequence ID" value="MBE1507470.1"/>
    <property type="molecule type" value="Genomic_DNA"/>
</dbReference>
<evidence type="ECO:0000259" key="2">
    <source>
        <dbReference type="Pfam" id="PF01408"/>
    </source>
</evidence>
<dbReference type="Pfam" id="PF01408">
    <property type="entry name" value="GFO_IDH_MocA"/>
    <property type="match status" value="1"/>
</dbReference>
<accession>A0ABR9IW95</accession>
<dbReference type="Gene3D" id="3.30.360.10">
    <property type="entry name" value="Dihydrodipicolinate Reductase, domain 2"/>
    <property type="match status" value="1"/>
</dbReference>
<evidence type="ECO:0000313" key="4">
    <source>
        <dbReference type="EMBL" id="MBE1507470.1"/>
    </source>
</evidence>
<sequence length="368" mass="39051">MMEKVGIGIIGCGNISGAYLKAMTSAFPILDIRGLADLNRELAEAKANEFNLQARSVEELLADPKVEIIVNLTIPKAHVAVGLQALDAGKHTYSEKPLGINFAEGKKLADAAKAKGLRIGAAPDTFLGGGHQTARALIDEGVIGIPVGGTATFMCPGHERWHPNPAFYYEVGGGPMLDMGPYYITDLVNLLGPVAKVAGFAVTPRKERIITSEPRNGERIPVHIPTHVAGVMAFANGAVVQIGMSFDVAGHKHVPLEVYGTEGTLIVPDPNRFAGPVEYLKKGGEFEDQPVTLPYADGNYRSLGVADLAHAIRSNRPHRANGDLALHVLEVMEAFQKASDTGSTVTLTTTTERPAPLSQSLVDGLLGK</sequence>
<keyword evidence="5" id="KW-1185">Reference proteome</keyword>
<dbReference type="InterPro" id="IPR000683">
    <property type="entry name" value="Gfo/Idh/MocA-like_OxRdtase_N"/>
</dbReference>
<evidence type="ECO:0000313" key="5">
    <source>
        <dbReference type="Proteomes" id="UP000620262"/>
    </source>
</evidence>
<name>A0ABR9IW95_RHIVS</name>
<dbReference type="InterPro" id="IPR055170">
    <property type="entry name" value="GFO_IDH_MocA-like_dom"/>
</dbReference>
<dbReference type="PANTHER" id="PTHR43818">
    <property type="entry name" value="BCDNA.GH03377"/>
    <property type="match status" value="1"/>
</dbReference>
<dbReference type="Proteomes" id="UP000620262">
    <property type="component" value="Unassembled WGS sequence"/>
</dbReference>
<dbReference type="SUPFAM" id="SSF55347">
    <property type="entry name" value="Glyceraldehyde-3-phosphate dehydrogenase-like, C-terminal domain"/>
    <property type="match status" value="1"/>
</dbReference>
<protein>
    <submittedName>
        <fullName evidence="4">Dehydrogenase</fullName>
    </submittedName>
</protein>
<dbReference type="InterPro" id="IPR050463">
    <property type="entry name" value="Gfo/Idh/MocA_oxidrdct_glycsds"/>
</dbReference>
<gene>
    <name evidence="4" type="ORF">H4W29_004715</name>
</gene>
<dbReference type="PANTHER" id="PTHR43818:SF11">
    <property type="entry name" value="BCDNA.GH03377"/>
    <property type="match status" value="1"/>
</dbReference>
<organism evidence="4 5">
    <name type="scientific">Rhizobium viscosum</name>
    <name type="common">Arthrobacter viscosus</name>
    <dbReference type="NCBI Taxonomy" id="1673"/>
    <lineage>
        <taxon>Bacteria</taxon>
        <taxon>Pseudomonadati</taxon>
        <taxon>Pseudomonadota</taxon>
        <taxon>Alphaproteobacteria</taxon>
        <taxon>Hyphomicrobiales</taxon>
        <taxon>Rhizobiaceae</taxon>
        <taxon>Rhizobium/Agrobacterium group</taxon>
        <taxon>Rhizobium</taxon>
    </lineage>
</organism>
<dbReference type="Gene3D" id="3.40.50.720">
    <property type="entry name" value="NAD(P)-binding Rossmann-like Domain"/>
    <property type="match status" value="1"/>
</dbReference>
<proteinExistence type="predicted"/>